<organism evidence="9">
    <name type="scientific">uncultured bacterium F4-01</name>
    <dbReference type="NCBI Taxonomy" id="1191435"/>
    <lineage>
        <taxon>Bacteria</taxon>
        <taxon>environmental samples</taxon>
    </lineage>
</organism>
<sequence>MTEHTHKQFDTEMEAIRSGVLTMGGLVETQMSRAIVLLEGEDEHGMVEQVIADEKMINQMQVDIDQQCSQIIAKRQPAAIDLRMILTVTKIVNDLERVGDETKKIAKKAAQAAQTQRLAQVRNFDVARAAERAKEMLQLALDAFARLDVNAAAEVIDLDDEIDAAFSAVLRQLISYMMEDPRTITPALEIVFMAKSIERIGDHAKNIGEAVVQVVRGKDVRHATAEQIRAEVAEE</sequence>
<comment type="similarity">
    <text evidence="2 7">Belongs to the PhoU family.</text>
</comment>
<dbReference type="GO" id="GO:0005737">
    <property type="term" value="C:cytoplasm"/>
    <property type="evidence" value="ECO:0007669"/>
    <property type="project" value="UniProtKB-SubCell"/>
</dbReference>
<dbReference type="NCBIfam" id="TIGR02135">
    <property type="entry name" value="phoU_full"/>
    <property type="match status" value="1"/>
</dbReference>
<dbReference type="EMBL" id="JQ970525">
    <property type="protein sequence ID" value="AFK79187.1"/>
    <property type="molecule type" value="Genomic_DNA"/>
</dbReference>
<dbReference type="AlphaFoldDB" id="I3VII1"/>
<dbReference type="InterPro" id="IPR038078">
    <property type="entry name" value="PhoU-like_sf"/>
</dbReference>
<keyword evidence="4 7" id="KW-0813">Transport</keyword>
<dbReference type="PANTHER" id="PTHR42930:SF3">
    <property type="entry name" value="PHOSPHATE-SPECIFIC TRANSPORT SYSTEM ACCESSORY PROTEIN PHOU"/>
    <property type="match status" value="1"/>
</dbReference>
<comment type="function">
    <text evidence="7">Plays a role in the regulation of phosphate uptake.</text>
</comment>
<dbReference type="InterPro" id="IPR028366">
    <property type="entry name" value="PhoU"/>
</dbReference>
<keyword evidence="5 7" id="KW-0963">Cytoplasm</keyword>
<keyword evidence="6 7" id="KW-0592">Phosphate transport</keyword>
<evidence type="ECO:0000256" key="6">
    <source>
        <dbReference type="ARBA" id="ARBA00022592"/>
    </source>
</evidence>
<feature type="domain" description="PhoU" evidence="8">
    <location>
        <begin position="127"/>
        <end position="211"/>
    </location>
</feature>
<proteinExistence type="inferred from homology"/>
<dbReference type="PIRSF" id="PIRSF003107">
    <property type="entry name" value="PhoU"/>
    <property type="match status" value="1"/>
</dbReference>
<accession>I3VII1</accession>
<dbReference type="GO" id="GO:0006817">
    <property type="term" value="P:phosphate ion transport"/>
    <property type="evidence" value="ECO:0007669"/>
    <property type="project" value="UniProtKB-KW"/>
</dbReference>
<evidence type="ECO:0000313" key="9">
    <source>
        <dbReference type="EMBL" id="AFK79187.1"/>
    </source>
</evidence>
<dbReference type="GO" id="GO:0030643">
    <property type="term" value="P:intracellular phosphate ion homeostasis"/>
    <property type="evidence" value="ECO:0007669"/>
    <property type="project" value="InterPro"/>
</dbReference>
<name>I3VII1_9BACT</name>
<evidence type="ECO:0000259" key="8">
    <source>
        <dbReference type="Pfam" id="PF01895"/>
    </source>
</evidence>
<dbReference type="FunFam" id="1.20.58.220:FF:000004">
    <property type="entry name" value="Phosphate-specific transport system accessory protein PhoU"/>
    <property type="match status" value="1"/>
</dbReference>
<evidence type="ECO:0000256" key="3">
    <source>
        <dbReference type="ARBA" id="ARBA00011738"/>
    </source>
</evidence>
<dbReference type="SUPFAM" id="SSF109755">
    <property type="entry name" value="PhoU-like"/>
    <property type="match status" value="1"/>
</dbReference>
<evidence type="ECO:0000256" key="4">
    <source>
        <dbReference type="ARBA" id="ARBA00022448"/>
    </source>
</evidence>
<dbReference type="GO" id="GO:0045936">
    <property type="term" value="P:negative regulation of phosphate metabolic process"/>
    <property type="evidence" value="ECO:0007669"/>
    <property type="project" value="InterPro"/>
</dbReference>
<reference evidence="9" key="1">
    <citation type="submission" date="2012-04" db="EMBL/GenBank/DDBJ databases">
        <title>Characterization of mineral phosphate solubilization trait from soil metagenome.</title>
        <authorList>
            <person name="Chhabra S."/>
            <person name="Brazil D."/>
            <person name="Morrissey J."/>
            <person name="Burke J."/>
            <person name="O'Gara F."/>
            <person name="Dowling D."/>
        </authorList>
    </citation>
    <scope>NUCLEOTIDE SEQUENCE</scope>
</reference>
<dbReference type="InterPro" id="IPR026022">
    <property type="entry name" value="PhoU_dom"/>
</dbReference>
<comment type="subunit">
    <text evidence="3 7">Homodimer.</text>
</comment>
<feature type="domain" description="PhoU" evidence="8">
    <location>
        <begin position="21"/>
        <end position="108"/>
    </location>
</feature>
<evidence type="ECO:0000256" key="5">
    <source>
        <dbReference type="ARBA" id="ARBA00022490"/>
    </source>
</evidence>
<evidence type="ECO:0000256" key="2">
    <source>
        <dbReference type="ARBA" id="ARBA00008107"/>
    </source>
</evidence>
<evidence type="ECO:0000256" key="7">
    <source>
        <dbReference type="PIRNR" id="PIRNR003107"/>
    </source>
</evidence>
<protein>
    <recommendedName>
        <fullName evidence="7">Phosphate-specific transport system accessory protein PhoU</fullName>
    </recommendedName>
</protein>
<comment type="subcellular location">
    <subcellularLocation>
        <location evidence="1 7">Cytoplasm</location>
    </subcellularLocation>
</comment>
<dbReference type="Gene3D" id="1.20.58.220">
    <property type="entry name" value="Phosphate transport system protein phou homolog 2, domain 2"/>
    <property type="match status" value="2"/>
</dbReference>
<dbReference type="Pfam" id="PF01895">
    <property type="entry name" value="PhoU"/>
    <property type="match status" value="2"/>
</dbReference>
<dbReference type="PANTHER" id="PTHR42930">
    <property type="entry name" value="PHOSPHATE-SPECIFIC TRANSPORT SYSTEM ACCESSORY PROTEIN PHOU"/>
    <property type="match status" value="1"/>
</dbReference>
<evidence type="ECO:0000256" key="1">
    <source>
        <dbReference type="ARBA" id="ARBA00004496"/>
    </source>
</evidence>